<feature type="transmembrane region" description="Helical" evidence="9">
    <location>
        <begin position="63"/>
        <end position="79"/>
    </location>
</feature>
<evidence type="ECO:0000313" key="12">
    <source>
        <dbReference type="Proteomes" id="UP001180754"/>
    </source>
</evidence>
<feature type="transmembrane region" description="Helical" evidence="9">
    <location>
        <begin position="368"/>
        <end position="390"/>
    </location>
</feature>
<dbReference type="Proteomes" id="UP001180754">
    <property type="component" value="Unassembled WGS sequence"/>
</dbReference>
<evidence type="ECO:0000256" key="7">
    <source>
        <dbReference type="ARBA" id="ARBA00023251"/>
    </source>
</evidence>
<dbReference type="CDD" id="cd17321">
    <property type="entry name" value="MFS_MMR_MDR_like"/>
    <property type="match status" value="1"/>
</dbReference>
<evidence type="ECO:0000256" key="4">
    <source>
        <dbReference type="ARBA" id="ARBA00022692"/>
    </source>
</evidence>
<dbReference type="InterPro" id="IPR004638">
    <property type="entry name" value="EmrB-like"/>
</dbReference>
<dbReference type="PROSITE" id="PS50850">
    <property type="entry name" value="MFS"/>
    <property type="match status" value="1"/>
</dbReference>
<feature type="transmembrane region" description="Helical" evidence="9">
    <location>
        <begin position="20"/>
        <end position="43"/>
    </location>
</feature>
<protein>
    <submittedName>
        <fullName evidence="11">MFS transporter</fullName>
    </submittedName>
</protein>
<evidence type="ECO:0000256" key="5">
    <source>
        <dbReference type="ARBA" id="ARBA00022989"/>
    </source>
</evidence>
<feature type="transmembrane region" description="Helical" evidence="9">
    <location>
        <begin position="302"/>
        <end position="323"/>
    </location>
</feature>
<dbReference type="PANTHER" id="PTHR42718">
    <property type="entry name" value="MAJOR FACILITATOR SUPERFAMILY MULTIDRUG TRANSPORTER MFSC"/>
    <property type="match status" value="1"/>
</dbReference>
<accession>A0ABU2XIL1</accession>
<feature type="transmembrane region" description="Helical" evidence="9">
    <location>
        <begin position="207"/>
        <end position="226"/>
    </location>
</feature>
<feature type="transmembrane region" description="Helical" evidence="9">
    <location>
        <begin position="145"/>
        <end position="166"/>
    </location>
</feature>
<evidence type="ECO:0000256" key="2">
    <source>
        <dbReference type="ARBA" id="ARBA00022448"/>
    </source>
</evidence>
<keyword evidence="4 9" id="KW-0812">Transmembrane</keyword>
<proteinExistence type="predicted"/>
<dbReference type="InterPro" id="IPR036259">
    <property type="entry name" value="MFS_trans_sf"/>
</dbReference>
<keyword evidence="5 9" id="KW-1133">Transmembrane helix</keyword>
<feature type="domain" description="Major facilitator superfamily (MFS) profile" evidence="10">
    <location>
        <begin position="21"/>
        <end position="502"/>
    </location>
</feature>
<feature type="transmembrane region" description="Helical" evidence="9">
    <location>
        <begin position="232"/>
        <end position="254"/>
    </location>
</feature>
<dbReference type="PRINTS" id="PR01036">
    <property type="entry name" value="TCRTETB"/>
</dbReference>
<keyword evidence="7" id="KW-0046">Antibiotic resistance</keyword>
<feature type="transmembrane region" description="Helical" evidence="9">
    <location>
        <begin position="471"/>
        <end position="493"/>
    </location>
</feature>
<feature type="transmembrane region" description="Helical" evidence="9">
    <location>
        <begin position="172"/>
        <end position="195"/>
    </location>
</feature>
<feature type="transmembrane region" description="Helical" evidence="9">
    <location>
        <begin position="111"/>
        <end position="133"/>
    </location>
</feature>
<evidence type="ECO:0000256" key="1">
    <source>
        <dbReference type="ARBA" id="ARBA00004651"/>
    </source>
</evidence>
<reference evidence="11" key="1">
    <citation type="submission" date="2024-05" db="EMBL/GenBank/DDBJ databases">
        <title>30 novel species of actinomycetes from the DSMZ collection.</title>
        <authorList>
            <person name="Nouioui I."/>
        </authorList>
    </citation>
    <scope>NUCLEOTIDE SEQUENCE</scope>
    <source>
        <strain evidence="11">DSM 41529</strain>
    </source>
</reference>
<sequence length="523" mass="53819">MSAVSPAPEIPNAPDPRRWWALGALVAALLVIGFDTTILNIALPQMATALGADTGQQQWIADSYTVVFAAGMLPAGLLGDRFGRRSMLVAGLGIFLAGSVVGTLVDSAGLVIAARVIMGLGAALITPLSMAVLPSVFGPEERAKAIGALSAAAALGMPLGPLVGGWLLDHYWWGSVFLINIPMAAIAMVVCLFLLPETRDPAAPRVDLVSTALSTTGLCALVYGIIEAPHRGWSDPLICTALAASAALLTGLVLRERRAVRPVLDLTLLRRPAFLWSAVTAMLVSFCLLGLLFVLPQYLQAVLGYDAFGTGLRLLPMMGGLLISARTAAPLAARFGARPVIAGGLLVLAAAAFLGSRTQVGDGYGMTALWLTLTGFGFGLGVVPAMDAALGSLPKDREGTGSGLLMTLRQVGGAIGIALLGSLLASAYQDRLDTTGLPPGTAEIADDSVIAARLLAERLHSPELAASADRAFVHGMGLTLLVTAAVSLAAAALTASFMPGRATPDGQTTEAPPMAQEHSDARQ</sequence>
<keyword evidence="2" id="KW-0813">Transport</keyword>
<dbReference type="InterPro" id="IPR011701">
    <property type="entry name" value="MFS"/>
</dbReference>
<organism evidence="11 12">
    <name type="scientific">Streptomyces lonegramiae</name>
    <dbReference type="NCBI Taxonomy" id="3075524"/>
    <lineage>
        <taxon>Bacteria</taxon>
        <taxon>Bacillati</taxon>
        <taxon>Actinomycetota</taxon>
        <taxon>Actinomycetes</taxon>
        <taxon>Kitasatosporales</taxon>
        <taxon>Streptomycetaceae</taxon>
        <taxon>Streptomyces</taxon>
    </lineage>
</organism>
<dbReference type="Gene3D" id="1.20.1720.10">
    <property type="entry name" value="Multidrug resistance protein D"/>
    <property type="match status" value="1"/>
</dbReference>
<evidence type="ECO:0000256" key="6">
    <source>
        <dbReference type="ARBA" id="ARBA00023136"/>
    </source>
</evidence>
<comment type="caution">
    <text evidence="11">The sequence shown here is derived from an EMBL/GenBank/DDBJ whole genome shotgun (WGS) entry which is preliminary data.</text>
</comment>
<evidence type="ECO:0000256" key="9">
    <source>
        <dbReference type="SAM" id="Phobius"/>
    </source>
</evidence>
<name>A0ABU2XIL1_9ACTN</name>
<evidence type="ECO:0000256" key="3">
    <source>
        <dbReference type="ARBA" id="ARBA00022475"/>
    </source>
</evidence>
<gene>
    <name evidence="11" type="ORF">RND15_24065</name>
</gene>
<keyword evidence="12" id="KW-1185">Reference proteome</keyword>
<dbReference type="InterPro" id="IPR020846">
    <property type="entry name" value="MFS_dom"/>
</dbReference>
<dbReference type="Gene3D" id="1.20.1250.20">
    <property type="entry name" value="MFS general substrate transporter like domains"/>
    <property type="match status" value="1"/>
</dbReference>
<keyword evidence="3" id="KW-1003">Cell membrane</keyword>
<dbReference type="Pfam" id="PF07690">
    <property type="entry name" value="MFS_1"/>
    <property type="match status" value="1"/>
</dbReference>
<feature type="transmembrane region" description="Helical" evidence="9">
    <location>
        <begin position="86"/>
        <end position="105"/>
    </location>
</feature>
<dbReference type="PANTHER" id="PTHR42718:SF42">
    <property type="entry name" value="EXPORT PROTEIN"/>
    <property type="match status" value="1"/>
</dbReference>
<dbReference type="SUPFAM" id="SSF103473">
    <property type="entry name" value="MFS general substrate transporter"/>
    <property type="match status" value="1"/>
</dbReference>
<dbReference type="RefSeq" id="WP_311726252.1">
    <property type="nucleotide sequence ID" value="NZ_JAVRFD010000012.1"/>
</dbReference>
<evidence type="ECO:0000256" key="8">
    <source>
        <dbReference type="SAM" id="MobiDB-lite"/>
    </source>
</evidence>
<evidence type="ECO:0000313" key="11">
    <source>
        <dbReference type="EMBL" id="MDT0545763.1"/>
    </source>
</evidence>
<dbReference type="EMBL" id="JAVRFD010000012">
    <property type="protein sequence ID" value="MDT0545763.1"/>
    <property type="molecule type" value="Genomic_DNA"/>
</dbReference>
<feature type="transmembrane region" description="Helical" evidence="9">
    <location>
        <begin position="335"/>
        <end position="356"/>
    </location>
</feature>
<comment type="subcellular location">
    <subcellularLocation>
        <location evidence="1">Cell membrane</location>
        <topology evidence="1">Multi-pass membrane protein</topology>
    </subcellularLocation>
</comment>
<dbReference type="NCBIfam" id="TIGR00711">
    <property type="entry name" value="efflux_EmrB"/>
    <property type="match status" value="1"/>
</dbReference>
<keyword evidence="6 9" id="KW-0472">Membrane</keyword>
<feature type="transmembrane region" description="Helical" evidence="9">
    <location>
        <begin position="274"/>
        <end position="296"/>
    </location>
</feature>
<feature type="region of interest" description="Disordered" evidence="8">
    <location>
        <begin position="500"/>
        <end position="523"/>
    </location>
</feature>
<feature type="transmembrane region" description="Helical" evidence="9">
    <location>
        <begin position="411"/>
        <end position="428"/>
    </location>
</feature>
<evidence type="ECO:0000259" key="10">
    <source>
        <dbReference type="PROSITE" id="PS50850"/>
    </source>
</evidence>